<sequence>MMAMEEPNSLVRKRNIRLLAGLFVALLVALTLGGNTIRALSMPKVITSAPTAGSLDYSYEGTAIVRPAGEQDLTNPAGWKVLNVLVKVGDAVYKDQPLVQYDDSDAQDELAELQSVLQKLQLSLPQLQYNVITAMKGEDEEAKLSAASALETTQLDIADQQRRIEKQQKKLAAGRELTAPVDGIVTAVGAVEGSDPSGKPDIRLSDSSKGFRIKLTVPNELAARFRAGDTLKSIFLEDSGKQPLAGTVAAIEEGVGSAVDDAGANAASGVKTAPTSLLTVSLHADDGLLQGGEQVKVSIRKSEGESLLLVPKEAVHYDSKGAFVYTISSETGPLGNAYYAKLTRIETAGSNEYATAVKAGLFEQDEVIVANTGLLTSGTRVRY</sequence>
<name>A0ABY4RLE4_9BACL</name>
<accession>A0ABY4RLE4</accession>
<keyword evidence="1" id="KW-0175">Coiled coil</keyword>
<organism evidence="2 3">
    <name type="scientific">Paenibacillus konkukensis</name>
    <dbReference type="NCBI Taxonomy" id="2020716"/>
    <lineage>
        <taxon>Bacteria</taxon>
        <taxon>Bacillati</taxon>
        <taxon>Bacillota</taxon>
        <taxon>Bacilli</taxon>
        <taxon>Bacillales</taxon>
        <taxon>Paenibacillaceae</taxon>
        <taxon>Paenibacillus</taxon>
    </lineage>
</organism>
<protein>
    <submittedName>
        <fullName evidence="2">HlyD family secretion protein</fullName>
    </submittedName>
</protein>
<dbReference type="PANTHER" id="PTHR30469">
    <property type="entry name" value="MULTIDRUG RESISTANCE PROTEIN MDTA"/>
    <property type="match status" value="1"/>
</dbReference>
<dbReference type="Gene3D" id="2.40.50.100">
    <property type="match status" value="1"/>
</dbReference>
<reference evidence="2" key="2">
    <citation type="journal article" date="2021" name="J Anim Sci Technol">
        <title>Complete genome sequence of Paenibacillus konkukensis sp. nov. SK3146 as a potential probiotic strain.</title>
        <authorList>
            <person name="Jung H.I."/>
            <person name="Park S."/>
            <person name="Niu K.M."/>
            <person name="Lee S.W."/>
            <person name="Kothari D."/>
            <person name="Yi K.J."/>
            <person name="Kim S.K."/>
        </authorList>
    </citation>
    <scope>NUCLEOTIDE SEQUENCE</scope>
    <source>
        <strain evidence="2">SK3146</strain>
    </source>
</reference>
<reference evidence="2" key="1">
    <citation type="submission" date="2018-02" db="EMBL/GenBank/DDBJ databases">
        <authorList>
            <person name="Kim S.-K."/>
            <person name="Jung H.-I."/>
            <person name="Lee S.-W."/>
        </authorList>
    </citation>
    <scope>NUCLEOTIDE SEQUENCE</scope>
    <source>
        <strain evidence="2">SK3146</strain>
    </source>
</reference>
<gene>
    <name evidence="2" type="ORF">SK3146_01565</name>
</gene>
<evidence type="ECO:0000256" key="1">
    <source>
        <dbReference type="SAM" id="Coils"/>
    </source>
</evidence>
<feature type="coiled-coil region" evidence="1">
    <location>
        <begin position="150"/>
        <end position="177"/>
    </location>
</feature>
<proteinExistence type="predicted"/>
<dbReference type="Gene3D" id="2.40.420.20">
    <property type="match status" value="1"/>
</dbReference>
<keyword evidence="3" id="KW-1185">Reference proteome</keyword>
<dbReference type="PANTHER" id="PTHR30469:SF15">
    <property type="entry name" value="HLYD FAMILY OF SECRETION PROTEINS"/>
    <property type="match status" value="1"/>
</dbReference>
<evidence type="ECO:0000313" key="2">
    <source>
        <dbReference type="EMBL" id="UQZ82408.1"/>
    </source>
</evidence>
<evidence type="ECO:0000313" key="3">
    <source>
        <dbReference type="Proteomes" id="UP001057134"/>
    </source>
</evidence>
<dbReference type="EMBL" id="CP027059">
    <property type="protein sequence ID" value="UQZ82408.1"/>
    <property type="molecule type" value="Genomic_DNA"/>
</dbReference>
<dbReference type="Proteomes" id="UP001057134">
    <property type="component" value="Chromosome"/>
</dbReference>